<evidence type="ECO:0000256" key="3">
    <source>
        <dbReference type="ARBA" id="ARBA00022729"/>
    </source>
</evidence>
<dbReference type="GO" id="GO:0055085">
    <property type="term" value="P:transmembrane transport"/>
    <property type="evidence" value="ECO:0007669"/>
    <property type="project" value="InterPro"/>
</dbReference>
<dbReference type="NCBIfam" id="TIGR00787">
    <property type="entry name" value="dctP"/>
    <property type="match status" value="1"/>
</dbReference>
<keyword evidence="2" id="KW-0813">Transport</keyword>
<keyword evidence="5" id="KW-1185">Reference proteome</keyword>
<dbReference type="OrthoDB" id="9776801at2"/>
<evidence type="ECO:0000256" key="1">
    <source>
        <dbReference type="ARBA" id="ARBA00009023"/>
    </source>
</evidence>
<dbReference type="Gene3D" id="3.40.190.170">
    <property type="entry name" value="Bacterial extracellular solute-binding protein, family 7"/>
    <property type="match status" value="1"/>
</dbReference>
<dbReference type="NCBIfam" id="NF037995">
    <property type="entry name" value="TRAP_S1"/>
    <property type="match status" value="1"/>
</dbReference>
<gene>
    <name evidence="4" type="ORF">C6I21_01315</name>
</gene>
<dbReference type="InterPro" id="IPR018389">
    <property type="entry name" value="DctP_fam"/>
</dbReference>
<keyword evidence="3" id="KW-0732">Signal</keyword>
<sequence length="359" mass="41326">MKLFVSFFGMVCLGLAAAFYVGFGFLFSGQPAAQDEELVEEERPYVLHFSHVVAENTPKGLAAERFAEAVQEKTDGWVDVRIYPNGVRYNAQEEFDALKENEVQMIAPAFSEITRHDPNWYIWDLPYLFSDEAEVQEAFEGELGGELFHSIEQRGFKGMVFWDNGFKQITLDRSFVIYPEDAVDSRFRVMPSDVLHETFERIGGTTETYPFNEVYQRLGSGEIDGTENTLSNIYSKGFYRHQDFLTLTDHNYLGYAVLMNPSFWKDLPPAHQEAVNEALEEATAWLREESAALNEQALYQLRYQEHMHIYDQNELEKAQWRRALQPLYEKYSGIIHEDVMEALPAAESPYAEQGPHEGS</sequence>
<dbReference type="EMBL" id="PVNS01000001">
    <property type="protein sequence ID" value="PRO67229.1"/>
    <property type="molecule type" value="Genomic_DNA"/>
</dbReference>
<comment type="caution">
    <text evidence="4">The sequence shown here is derived from an EMBL/GenBank/DDBJ whole genome shotgun (WGS) entry which is preliminary data.</text>
</comment>
<dbReference type="PIRSF" id="PIRSF006470">
    <property type="entry name" value="DctB"/>
    <property type="match status" value="1"/>
</dbReference>
<dbReference type="PANTHER" id="PTHR33376:SF7">
    <property type="entry name" value="C4-DICARBOXYLATE-BINDING PROTEIN DCTB"/>
    <property type="match status" value="1"/>
</dbReference>
<evidence type="ECO:0000313" key="5">
    <source>
        <dbReference type="Proteomes" id="UP000243650"/>
    </source>
</evidence>
<dbReference type="Pfam" id="PF03480">
    <property type="entry name" value="DctP"/>
    <property type="match status" value="1"/>
</dbReference>
<accession>A0A2P6MLR9</accession>
<organism evidence="4 5">
    <name type="scientific">Alkalicoccus urumqiensis</name>
    <name type="common">Bacillus urumqiensis</name>
    <dbReference type="NCBI Taxonomy" id="1548213"/>
    <lineage>
        <taxon>Bacteria</taxon>
        <taxon>Bacillati</taxon>
        <taxon>Bacillota</taxon>
        <taxon>Bacilli</taxon>
        <taxon>Bacillales</taxon>
        <taxon>Bacillaceae</taxon>
        <taxon>Alkalicoccus</taxon>
    </lineage>
</organism>
<evidence type="ECO:0000313" key="4">
    <source>
        <dbReference type="EMBL" id="PRO67229.1"/>
    </source>
</evidence>
<reference evidence="4 5" key="1">
    <citation type="submission" date="2018-03" db="EMBL/GenBank/DDBJ databases">
        <title>Bacillus urumqiensis sp. nov., a moderately haloalkaliphilic bacterium isolated from a salt lake.</title>
        <authorList>
            <person name="Zhao B."/>
            <person name="Liao Z."/>
        </authorList>
    </citation>
    <scope>NUCLEOTIDE SEQUENCE [LARGE SCALE GENOMIC DNA]</scope>
    <source>
        <strain evidence="4 5">BZ-SZ-XJ18</strain>
    </source>
</reference>
<comment type="similarity">
    <text evidence="1">Belongs to the bacterial solute-binding protein 7 family.</text>
</comment>
<protein>
    <submittedName>
        <fullName evidence="4">C4-dicarboxylate ABC transporter</fullName>
    </submittedName>
</protein>
<name>A0A2P6MLR9_ALKUR</name>
<dbReference type="Proteomes" id="UP000243650">
    <property type="component" value="Unassembled WGS sequence"/>
</dbReference>
<dbReference type="RefSeq" id="WP_105957613.1">
    <property type="nucleotide sequence ID" value="NZ_PVNS01000001.1"/>
</dbReference>
<dbReference type="InterPro" id="IPR004682">
    <property type="entry name" value="TRAP_DctP"/>
</dbReference>
<dbReference type="AlphaFoldDB" id="A0A2P6MLR9"/>
<dbReference type="InterPro" id="IPR038404">
    <property type="entry name" value="TRAP_DctP_sf"/>
</dbReference>
<dbReference type="PANTHER" id="PTHR33376">
    <property type="match status" value="1"/>
</dbReference>
<dbReference type="GO" id="GO:0030288">
    <property type="term" value="C:outer membrane-bounded periplasmic space"/>
    <property type="evidence" value="ECO:0007669"/>
    <property type="project" value="InterPro"/>
</dbReference>
<proteinExistence type="inferred from homology"/>
<evidence type="ECO:0000256" key="2">
    <source>
        <dbReference type="ARBA" id="ARBA00022448"/>
    </source>
</evidence>